<keyword evidence="13" id="KW-0675">Receptor</keyword>
<dbReference type="KEGG" id="pki:111858522"/>
<evidence type="ECO:0000256" key="11">
    <source>
        <dbReference type="ARBA" id="ARBA00023136"/>
    </source>
</evidence>
<evidence type="ECO:0000256" key="10">
    <source>
        <dbReference type="ARBA" id="ARBA00022989"/>
    </source>
</evidence>
<dbReference type="Gene3D" id="2.10.50.10">
    <property type="entry name" value="Tumor Necrosis Factor Receptor, subunit A, domain 2"/>
    <property type="match status" value="1"/>
</dbReference>
<keyword evidence="8" id="KW-0418">Kinase</keyword>
<evidence type="ECO:0000256" key="9">
    <source>
        <dbReference type="ARBA" id="ARBA00022840"/>
    </source>
</evidence>
<evidence type="ECO:0000313" key="20">
    <source>
        <dbReference type="Proteomes" id="UP000261540"/>
    </source>
</evidence>
<dbReference type="STRING" id="1676925.ENSPKIP00000038779"/>
<keyword evidence="6" id="KW-0677">Repeat</keyword>
<feature type="binding site" evidence="14">
    <location>
        <position position="571"/>
    </location>
    <ligand>
        <name>ATP</name>
        <dbReference type="ChEBI" id="CHEBI:30616"/>
    </ligand>
</feature>
<evidence type="ECO:0000256" key="6">
    <source>
        <dbReference type="ARBA" id="ARBA00022737"/>
    </source>
</evidence>
<dbReference type="PROSITE" id="PS51550">
    <property type="entry name" value="EPH_LBD"/>
    <property type="match status" value="1"/>
</dbReference>
<dbReference type="PANTHER" id="PTHR46877:SF14">
    <property type="entry name" value="RECEPTOR PROTEIN-TYROSINE KINASE"/>
    <property type="match status" value="1"/>
</dbReference>
<dbReference type="InterPro" id="IPR008266">
    <property type="entry name" value="Tyr_kinase_AS"/>
</dbReference>
<dbReference type="FunFam" id="2.10.50.10:FF:000001">
    <property type="entry name" value="Ephrin type-A receptor 5"/>
    <property type="match status" value="1"/>
</dbReference>
<dbReference type="Gene3D" id="2.60.40.1770">
    <property type="entry name" value="ephrin a2 ectodomain"/>
    <property type="match status" value="1"/>
</dbReference>
<dbReference type="GeneTree" id="ENSGT00940000155669"/>
<keyword evidence="11" id="KW-0472">Membrane</keyword>
<dbReference type="PRINTS" id="PR00109">
    <property type="entry name" value="TYRKINASE"/>
</dbReference>
<reference evidence="19" key="2">
    <citation type="submission" date="2025-09" db="UniProtKB">
        <authorList>
            <consortium name="Ensembl"/>
        </authorList>
    </citation>
    <scope>IDENTIFICATION</scope>
</reference>
<evidence type="ECO:0000313" key="19">
    <source>
        <dbReference type="Ensembl" id="ENSPKIP00000038779.1"/>
    </source>
</evidence>
<dbReference type="Gene3D" id="3.30.200.20">
    <property type="entry name" value="Phosphorylase Kinase, domain 1"/>
    <property type="match status" value="1"/>
</dbReference>
<accession>A0A3B3T7J6</accession>
<dbReference type="InterPro" id="IPR001090">
    <property type="entry name" value="Ephrin_rcpt_lig-bd_dom"/>
</dbReference>
<name>A0A3B3T7J6_9TELE</name>
<dbReference type="AlphaFoldDB" id="A0A3B3T7J6"/>
<organism evidence="19 20">
    <name type="scientific">Paramormyrops kingsleyae</name>
    <dbReference type="NCBI Taxonomy" id="1676925"/>
    <lineage>
        <taxon>Eukaryota</taxon>
        <taxon>Metazoa</taxon>
        <taxon>Chordata</taxon>
        <taxon>Craniata</taxon>
        <taxon>Vertebrata</taxon>
        <taxon>Euteleostomi</taxon>
        <taxon>Actinopterygii</taxon>
        <taxon>Neopterygii</taxon>
        <taxon>Teleostei</taxon>
        <taxon>Osteoglossocephala</taxon>
        <taxon>Osteoglossomorpha</taxon>
        <taxon>Osteoglossiformes</taxon>
        <taxon>Mormyridae</taxon>
        <taxon>Paramormyrops</taxon>
    </lineage>
</organism>
<dbReference type="InterPro" id="IPR000719">
    <property type="entry name" value="Prot_kinase_dom"/>
</dbReference>
<keyword evidence="7 14" id="KW-0547">Nucleotide-binding</keyword>
<dbReference type="OrthoDB" id="98077at2759"/>
<evidence type="ECO:0000259" key="18">
    <source>
        <dbReference type="PROSITE" id="PS51550"/>
    </source>
</evidence>
<proteinExistence type="predicted"/>
<dbReference type="Pfam" id="PF07699">
    <property type="entry name" value="Ephrin_rec_like"/>
    <property type="match status" value="1"/>
</dbReference>
<dbReference type="InterPro" id="IPR050449">
    <property type="entry name" value="Ephrin_rcpt_TKs"/>
</dbReference>
<dbReference type="InterPro" id="IPR001245">
    <property type="entry name" value="Ser-Thr/Tyr_kinase_cat_dom"/>
</dbReference>
<dbReference type="SMART" id="SM00060">
    <property type="entry name" value="FN3"/>
    <property type="match status" value="1"/>
</dbReference>
<keyword evidence="12" id="KW-0829">Tyrosine-protein kinase</keyword>
<dbReference type="InterPro" id="IPR008979">
    <property type="entry name" value="Galactose-bd-like_sf"/>
</dbReference>
<dbReference type="FunFam" id="1.10.510.10:FF:000089">
    <property type="entry name" value="Tyrosine-protein kinase receptor TYRO3"/>
    <property type="match status" value="1"/>
</dbReference>
<reference evidence="19" key="1">
    <citation type="submission" date="2025-08" db="UniProtKB">
        <authorList>
            <consortium name="Ensembl"/>
        </authorList>
    </citation>
    <scope>IDENTIFICATION</scope>
</reference>
<dbReference type="Pfam" id="PF07714">
    <property type="entry name" value="PK_Tyr_Ser-Thr"/>
    <property type="match status" value="1"/>
</dbReference>
<feature type="chain" id="PRO_5017205458" description="receptor protein-tyrosine kinase" evidence="15">
    <location>
        <begin position="29"/>
        <end position="879"/>
    </location>
</feature>
<dbReference type="InterPro" id="IPR011009">
    <property type="entry name" value="Kinase-like_dom_sf"/>
</dbReference>
<dbReference type="EC" id="2.7.10.1" evidence="2"/>
<evidence type="ECO:0000256" key="14">
    <source>
        <dbReference type="PROSITE-ProRule" id="PRU10141"/>
    </source>
</evidence>
<dbReference type="InterPro" id="IPR013783">
    <property type="entry name" value="Ig-like_fold"/>
</dbReference>
<dbReference type="SUPFAM" id="SSF56112">
    <property type="entry name" value="Protein kinase-like (PK-like)"/>
    <property type="match status" value="1"/>
</dbReference>
<dbReference type="InterPro" id="IPR036116">
    <property type="entry name" value="FN3_sf"/>
</dbReference>
<dbReference type="Gene3D" id="2.60.40.10">
    <property type="entry name" value="Immunoglobulins"/>
    <property type="match status" value="1"/>
</dbReference>
<dbReference type="PROSITE" id="PS50011">
    <property type="entry name" value="PROTEIN_KINASE_DOM"/>
    <property type="match status" value="1"/>
</dbReference>
<dbReference type="Proteomes" id="UP000261540">
    <property type="component" value="Unplaced"/>
</dbReference>
<dbReference type="GO" id="GO:0005886">
    <property type="term" value="C:plasma membrane"/>
    <property type="evidence" value="ECO:0007669"/>
    <property type="project" value="TreeGrafter"/>
</dbReference>
<keyword evidence="10" id="KW-1133">Transmembrane helix</keyword>
<evidence type="ECO:0000256" key="15">
    <source>
        <dbReference type="SAM" id="SignalP"/>
    </source>
</evidence>
<evidence type="ECO:0000256" key="7">
    <source>
        <dbReference type="ARBA" id="ARBA00022741"/>
    </source>
</evidence>
<dbReference type="Gene3D" id="2.60.120.260">
    <property type="entry name" value="Galactose-binding domain-like"/>
    <property type="match status" value="1"/>
</dbReference>
<evidence type="ECO:0000259" key="16">
    <source>
        <dbReference type="PROSITE" id="PS50011"/>
    </source>
</evidence>
<dbReference type="GO" id="GO:0030425">
    <property type="term" value="C:dendrite"/>
    <property type="evidence" value="ECO:0007669"/>
    <property type="project" value="TreeGrafter"/>
</dbReference>
<dbReference type="SMART" id="SM00615">
    <property type="entry name" value="EPH_lbd"/>
    <property type="match status" value="1"/>
</dbReference>
<feature type="signal peptide" evidence="15">
    <location>
        <begin position="1"/>
        <end position="28"/>
    </location>
</feature>
<feature type="domain" description="Fibronectin type-III" evidence="17">
    <location>
        <begin position="324"/>
        <end position="431"/>
    </location>
</feature>
<dbReference type="GO" id="GO:0005005">
    <property type="term" value="F:transmembrane-ephrin receptor activity"/>
    <property type="evidence" value="ECO:0007669"/>
    <property type="project" value="TreeGrafter"/>
</dbReference>
<dbReference type="InterPro" id="IPR020635">
    <property type="entry name" value="Tyr_kinase_cat_dom"/>
</dbReference>
<dbReference type="SUPFAM" id="SSF49785">
    <property type="entry name" value="Galactose-binding domain-like"/>
    <property type="match status" value="1"/>
</dbReference>
<dbReference type="SUPFAM" id="SSF49265">
    <property type="entry name" value="Fibronectin type III"/>
    <property type="match status" value="1"/>
</dbReference>
<comment type="subcellular location">
    <subcellularLocation>
        <location evidence="1">Membrane</location>
        <topology evidence="1">Single-pass type I membrane protein</topology>
    </subcellularLocation>
</comment>
<dbReference type="CDD" id="cd00063">
    <property type="entry name" value="FN3"/>
    <property type="match status" value="1"/>
</dbReference>
<dbReference type="Gene3D" id="1.10.510.10">
    <property type="entry name" value="Transferase(Phosphotransferase) domain 1"/>
    <property type="match status" value="1"/>
</dbReference>
<dbReference type="InterPro" id="IPR017441">
    <property type="entry name" value="Protein_kinase_ATP_BS"/>
</dbReference>
<dbReference type="Pfam" id="PF00041">
    <property type="entry name" value="fn3"/>
    <property type="match status" value="1"/>
</dbReference>
<evidence type="ECO:0000256" key="8">
    <source>
        <dbReference type="ARBA" id="ARBA00022777"/>
    </source>
</evidence>
<evidence type="ECO:0000256" key="13">
    <source>
        <dbReference type="ARBA" id="ARBA00023170"/>
    </source>
</evidence>
<dbReference type="PROSITE" id="PS50853">
    <property type="entry name" value="FN3"/>
    <property type="match status" value="1"/>
</dbReference>
<dbReference type="Pfam" id="PF25599">
    <property type="entry name" value="Ephrin_CRD"/>
    <property type="match status" value="1"/>
</dbReference>
<protein>
    <recommendedName>
        <fullName evidence="2">receptor protein-tyrosine kinase</fullName>
        <ecNumber evidence="2">2.7.10.1</ecNumber>
    </recommendedName>
</protein>
<evidence type="ECO:0000256" key="2">
    <source>
        <dbReference type="ARBA" id="ARBA00011902"/>
    </source>
</evidence>
<evidence type="ECO:0000256" key="5">
    <source>
        <dbReference type="ARBA" id="ARBA00022692"/>
    </source>
</evidence>
<keyword evidence="20" id="KW-1185">Reference proteome</keyword>
<dbReference type="GO" id="GO:0007411">
    <property type="term" value="P:axon guidance"/>
    <property type="evidence" value="ECO:0007669"/>
    <property type="project" value="TreeGrafter"/>
</dbReference>
<dbReference type="SMART" id="SM01411">
    <property type="entry name" value="Ephrin_rec_like"/>
    <property type="match status" value="1"/>
</dbReference>
<keyword evidence="4" id="KW-0808">Transferase</keyword>
<dbReference type="PROSITE" id="PS00109">
    <property type="entry name" value="PROTEIN_KINASE_TYR"/>
    <property type="match status" value="1"/>
</dbReference>
<keyword evidence="3" id="KW-0597">Phosphoprotein</keyword>
<keyword evidence="5" id="KW-0812">Transmembrane</keyword>
<feature type="domain" description="Protein kinase" evidence="16">
    <location>
        <begin position="539"/>
        <end position="810"/>
    </location>
</feature>
<evidence type="ECO:0000256" key="1">
    <source>
        <dbReference type="ARBA" id="ARBA00004479"/>
    </source>
</evidence>
<feature type="domain" description="Eph LBD" evidence="18">
    <location>
        <begin position="33"/>
        <end position="207"/>
    </location>
</feature>
<dbReference type="InterPro" id="IPR003961">
    <property type="entry name" value="FN3_dom"/>
</dbReference>
<evidence type="ECO:0000256" key="4">
    <source>
        <dbReference type="ARBA" id="ARBA00022679"/>
    </source>
</evidence>
<evidence type="ECO:0000256" key="3">
    <source>
        <dbReference type="ARBA" id="ARBA00022553"/>
    </source>
</evidence>
<dbReference type="PANTHER" id="PTHR46877">
    <property type="entry name" value="EPH RECEPTOR A5"/>
    <property type="match status" value="1"/>
</dbReference>
<evidence type="ECO:0000256" key="12">
    <source>
        <dbReference type="ARBA" id="ARBA00023137"/>
    </source>
</evidence>
<dbReference type="SMART" id="SM00219">
    <property type="entry name" value="TyrKc"/>
    <property type="match status" value="1"/>
</dbReference>
<dbReference type="Pfam" id="PF01404">
    <property type="entry name" value="Ephrin_lbd"/>
    <property type="match status" value="1"/>
</dbReference>
<sequence length="879" mass="98540">MKPWGLGNVVGPLFVSVGLWIFQCVARAEPTPIREELFNTIEQVELKWSSSPLKSWDEVKLQFGHQTSYSVYQACNSAYKTTQKILWTTWIPRRDARHLFIDLLFAQEVESPSSLSPLNVHLVQSDTPVPNFKSREYSTQILELRVALPFQDDETIKDIQQKISQRQGLNLGRVSRVGFHLGFSYSGPCLFLGSVQVYFMKCPGFVEARVNFAAVVGESGLVTGACIQGSVEISPPQRHCQADGQWGALQGHCICAVGRQQSGESCEACTAGRYKPENGSAECLPCPPNSIAVRAAAEECSCLDGYFRVASDPADVGCTKPPSAPTNLRVCHLNGTTLELCWGPPADQGGRVEVWYSVECWEREGQSQGHWEACGGAVRLPPHSQRLRDTAVNITGVQLHHDYRLTVQAMNAVSVKSQLQGATKSITIDRWKADVTHTPGPQPLEDQSLPPWLLWAVIPTSLMLTALISSAACLIRHRYKLHRDQDQVLKLMPIHTGTTYRREEQNHQGPHQSNIQLQDEQTEQILRGLREVLVERSTLVLGKELGTGEFGSVYEGLFYPEQGPEIKVAVKTTKAGIYSKEDLESFLKEAELMKNFKHTNVVRLLGVALEQQDDSPVPMPMVILPFMKHGDLRRFLIATRYGDIPMFVPYQSLLRFMIDIAAGMEYLSYYGFLHRDLAARNCMLGDDLRVCVADFGLSKKICSSTYYRQKEAIRMPIKWMAIESIADNIFTTKSDVWSFGVTMWEIVTRGKMPYAAVHNHELLDLLESGRRLKPPDCDPKLYNVMLSCWRRDTTQRPCFTQLGEELRVMLSELSPLEASEEAHYINMGLQVAEQGHADEKNPECEEELATGNVYLPAPGACGPSVEDEEGYLMYMPEKN</sequence>
<dbReference type="Ensembl" id="ENSPKIT00000019774.1">
    <property type="protein sequence ID" value="ENSPKIP00000038779.1"/>
    <property type="gene ID" value="ENSPKIG00000016427.1"/>
</dbReference>
<dbReference type="GO" id="GO:0005524">
    <property type="term" value="F:ATP binding"/>
    <property type="evidence" value="ECO:0007669"/>
    <property type="project" value="UniProtKB-UniRule"/>
</dbReference>
<keyword evidence="15" id="KW-0732">Signal</keyword>
<dbReference type="PROSITE" id="PS00107">
    <property type="entry name" value="PROTEIN_KINASE_ATP"/>
    <property type="match status" value="1"/>
</dbReference>
<keyword evidence="9 14" id="KW-0067">ATP-binding</keyword>
<dbReference type="InterPro" id="IPR011641">
    <property type="entry name" value="Tyr-kin_ephrin_A/B_rcpt-like"/>
</dbReference>
<evidence type="ECO:0000259" key="17">
    <source>
        <dbReference type="PROSITE" id="PS50853"/>
    </source>
</evidence>